<keyword evidence="1" id="KW-1133">Transmembrane helix</keyword>
<keyword evidence="1" id="KW-0812">Transmembrane</keyword>
<gene>
    <name evidence="2" type="ordered locus">TERTU_0573</name>
</gene>
<dbReference type="KEGG" id="ttu:TERTU_0573"/>
<dbReference type="AlphaFoldDB" id="C5BN69"/>
<keyword evidence="3" id="KW-1185">Reference proteome</keyword>
<proteinExistence type="predicted"/>
<dbReference type="RefSeq" id="WP_015817448.1">
    <property type="nucleotide sequence ID" value="NC_012997.1"/>
</dbReference>
<protein>
    <submittedName>
        <fullName evidence="2">Membrane protein</fullName>
    </submittedName>
</protein>
<dbReference type="HOGENOM" id="CLU_201631_0_0_6"/>
<feature type="transmembrane region" description="Helical" evidence="1">
    <location>
        <begin position="32"/>
        <end position="51"/>
    </location>
</feature>
<reference evidence="2 3" key="1">
    <citation type="journal article" date="2009" name="PLoS ONE">
        <title>The complete genome of Teredinibacter turnerae T7901: an intracellular endosymbiont of marine wood-boring bivalves (shipworms).</title>
        <authorList>
            <person name="Yang J.C."/>
            <person name="Madupu R."/>
            <person name="Durkin A.S."/>
            <person name="Ekborg N.A."/>
            <person name="Pedamallu C.S."/>
            <person name="Hostetler J.B."/>
            <person name="Radune D."/>
            <person name="Toms B.S."/>
            <person name="Henrissat B."/>
            <person name="Coutinho P.M."/>
            <person name="Schwarz S."/>
            <person name="Field L."/>
            <person name="Trindade-Silva A.E."/>
            <person name="Soares C.A.G."/>
            <person name="Elshahawi S."/>
            <person name="Hanora A."/>
            <person name="Schmidt E.W."/>
            <person name="Haygood M.G."/>
            <person name="Posfai J."/>
            <person name="Benner J."/>
            <person name="Madinger C."/>
            <person name="Nove J."/>
            <person name="Anton B."/>
            <person name="Chaudhary K."/>
            <person name="Foster J."/>
            <person name="Holman A."/>
            <person name="Kumar S."/>
            <person name="Lessard P.A."/>
            <person name="Luyten Y.A."/>
            <person name="Slatko B."/>
            <person name="Wood N."/>
            <person name="Wu B."/>
            <person name="Teplitski M."/>
            <person name="Mougous J.D."/>
            <person name="Ward N."/>
            <person name="Eisen J.A."/>
            <person name="Badger J.H."/>
            <person name="Distel D.L."/>
        </authorList>
    </citation>
    <scope>NUCLEOTIDE SEQUENCE [LARGE SCALE GENOMIC DNA]</scope>
    <source>
        <strain evidence="3">ATCC 39867 / T7901</strain>
    </source>
</reference>
<sequence>MKKQGPLLLLVLVIYIFSPTLLDWVIHPGLAWYRPYIVWFLVVIVAFILQFRGTSDKTVL</sequence>
<dbReference type="eggNOG" id="ENOG5032J11">
    <property type="taxonomic scope" value="Bacteria"/>
</dbReference>
<accession>C5BN69</accession>
<dbReference type="EMBL" id="CP001614">
    <property type="protein sequence ID" value="ACR11336.1"/>
    <property type="molecule type" value="Genomic_DNA"/>
</dbReference>
<dbReference type="STRING" id="377629.TERTU_0573"/>
<name>C5BN69_TERTT</name>
<keyword evidence="1" id="KW-0472">Membrane</keyword>
<dbReference type="Proteomes" id="UP000009080">
    <property type="component" value="Chromosome"/>
</dbReference>
<evidence type="ECO:0000313" key="2">
    <source>
        <dbReference type="EMBL" id="ACR11336.1"/>
    </source>
</evidence>
<organism evidence="2 3">
    <name type="scientific">Teredinibacter turnerae (strain ATCC 39867 / T7901)</name>
    <dbReference type="NCBI Taxonomy" id="377629"/>
    <lineage>
        <taxon>Bacteria</taxon>
        <taxon>Pseudomonadati</taxon>
        <taxon>Pseudomonadota</taxon>
        <taxon>Gammaproteobacteria</taxon>
        <taxon>Cellvibrionales</taxon>
        <taxon>Cellvibrionaceae</taxon>
        <taxon>Teredinibacter</taxon>
    </lineage>
</organism>
<evidence type="ECO:0000313" key="3">
    <source>
        <dbReference type="Proteomes" id="UP000009080"/>
    </source>
</evidence>
<dbReference type="OrthoDB" id="6388786at2"/>
<evidence type="ECO:0000256" key="1">
    <source>
        <dbReference type="SAM" id="Phobius"/>
    </source>
</evidence>
<feature type="transmembrane region" description="Helical" evidence="1">
    <location>
        <begin position="7"/>
        <end position="26"/>
    </location>
</feature>